<feature type="compositionally biased region" description="Basic and acidic residues" evidence="5">
    <location>
        <begin position="564"/>
        <end position="582"/>
    </location>
</feature>
<dbReference type="RefSeq" id="XP_062627553.1">
    <property type="nucleotide sequence ID" value="XM_062771569.1"/>
</dbReference>
<protein>
    <submittedName>
        <fullName evidence="7">Magnesium transporter NIPA2</fullName>
    </submittedName>
</protein>
<feature type="transmembrane region" description="Helical" evidence="6">
    <location>
        <begin position="245"/>
        <end position="265"/>
    </location>
</feature>
<dbReference type="EMBL" id="CP086716">
    <property type="protein sequence ID" value="WOO81521.1"/>
    <property type="molecule type" value="Genomic_DNA"/>
</dbReference>
<proteinExistence type="predicted"/>
<comment type="subcellular location">
    <subcellularLocation>
        <location evidence="1">Membrane</location>
        <topology evidence="1">Multi-pass membrane protein</topology>
    </subcellularLocation>
</comment>
<keyword evidence="4 6" id="KW-0472">Membrane</keyword>
<organism evidence="7 8">
    <name type="scientific">Vanrija pseudolonga</name>
    <dbReference type="NCBI Taxonomy" id="143232"/>
    <lineage>
        <taxon>Eukaryota</taxon>
        <taxon>Fungi</taxon>
        <taxon>Dikarya</taxon>
        <taxon>Basidiomycota</taxon>
        <taxon>Agaricomycotina</taxon>
        <taxon>Tremellomycetes</taxon>
        <taxon>Trichosporonales</taxon>
        <taxon>Trichosporonaceae</taxon>
        <taxon>Vanrija</taxon>
    </lineage>
</organism>
<keyword evidence="8" id="KW-1185">Reference proteome</keyword>
<evidence type="ECO:0000256" key="4">
    <source>
        <dbReference type="ARBA" id="ARBA00023136"/>
    </source>
</evidence>
<gene>
    <name evidence="7" type="primary">NIPA2</name>
    <name evidence="7" type="ORF">LOC62_03G005043</name>
</gene>
<feature type="transmembrane region" description="Helical" evidence="6">
    <location>
        <begin position="210"/>
        <end position="233"/>
    </location>
</feature>
<dbReference type="InterPro" id="IPR008521">
    <property type="entry name" value="Mg_trans_NIPA"/>
</dbReference>
<dbReference type="InterPro" id="IPR037185">
    <property type="entry name" value="EmrE-like"/>
</dbReference>
<feature type="transmembrane region" description="Helical" evidence="6">
    <location>
        <begin position="303"/>
        <end position="324"/>
    </location>
</feature>
<keyword evidence="2 6" id="KW-0812">Transmembrane</keyword>
<evidence type="ECO:0000256" key="6">
    <source>
        <dbReference type="SAM" id="Phobius"/>
    </source>
</evidence>
<feature type="transmembrane region" description="Helical" evidence="6">
    <location>
        <begin position="139"/>
        <end position="161"/>
    </location>
</feature>
<feature type="region of interest" description="Disordered" evidence="5">
    <location>
        <begin position="428"/>
        <end position="659"/>
    </location>
</feature>
<feature type="compositionally biased region" description="Basic and acidic residues" evidence="5">
    <location>
        <begin position="595"/>
        <end position="615"/>
    </location>
</feature>
<dbReference type="AlphaFoldDB" id="A0AAF1BHU2"/>
<feature type="transmembrane region" description="Helical" evidence="6">
    <location>
        <begin position="41"/>
        <end position="60"/>
    </location>
</feature>
<feature type="transmembrane region" description="Helical" evidence="6">
    <location>
        <begin position="173"/>
        <end position="198"/>
    </location>
</feature>
<dbReference type="Proteomes" id="UP000827549">
    <property type="component" value="Chromosome 3"/>
</dbReference>
<accession>A0AAF1BHU2</accession>
<evidence type="ECO:0000256" key="2">
    <source>
        <dbReference type="ARBA" id="ARBA00022692"/>
    </source>
</evidence>
<dbReference type="GeneID" id="87808274"/>
<dbReference type="SUPFAM" id="SSF103481">
    <property type="entry name" value="Multidrug resistance efflux transporter EmrE"/>
    <property type="match status" value="1"/>
</dbReference>
<evidence type="ECO:0000256" key="1">
    <source>
        <dbReference type="ARBA" id="ARBA00004141"/>
    </source>
</evidence>
<name>A0AAF1BHU2_9TREE</name>
<keyword evidence="3 6" id="KW-1133">Transmembrane helix</keyword>
<evidence type="ECO:0000256" key="5">
    <source>
        <dbReference type="SAM" id="MobiDB-lite"/>
    </source>
</evidence>
<feature type="compositionally biased region" description="Basic and acidic residues" evidence="5">
    <location>
        <begin position="520"/>
        <end position="544"/>
    </location>
</feature>
<dbReference type="PANTHER" id="PTHR12570">
    <property type="match status" value="1"/>
</dbReference>
<dbReference type="GO" id="GO:0015095">
    <property type="term" value="F:magnesium ion transmembrane transporter activity"/>
    <property type="evidence" value="ECO:0007669"/>
    <property type="project" value="InterPro"/>
</dbReference>
<dbReference type="PANTHER" id="PTHR12570:SF92">
    <property type="entry name" value="SPICHTHYIN, ISOFORM B"/>
    <property type="match status" value="1"/>
</dbReference>
<dbReference type="Pfam" id="PF05653">
    <property type="entry name" value="Mg_trans_NIPA"/>
    <property type="match status" value="1"/>
</dbReference>
<evidence type="ECO:0000313" key="8">
    <source>
        <dbReference type="Proteomes" id="UP000827549"/>
    </source>
</evidence>
<evidence type="ECO:0000256" key="3">
    <source>
        <dbReference type="ARBA" id="ARBA00022989"/>
    </source>
</evidence>
<feature type="compositionally biased region" description="Basic and acidic residues" evidence="5">
    <location>
        <begin position="622"/>
        <end position="632"/>
    </location>
</feature>
<dbReference type="GO" id="GO:0016020">
    <property type="term" value="C:membrane"/>
    <property type="evidence" value="ECO:0007669"/>
    <property type="project" value="UniProtKB-SubCell"/>
</dbReference>
<feature type="compositionally biased region" description="Basic and acidic residues" evidence="5">
    <location>
        <begin position="466"/>
        <end position="499"/>
    </location>
</feature>
<evidence type="ECO:0000313" key="7">
    <source>
        <dbReference type="EMBL" id="WOO81521.1"/>
    </source>
</evidence>
<feature type="transmembrane region" description="Helical" evidence="6">
    <location>
        <begin position="277"/>
        <end position="297"/>
    </location>
</feature>
<feature type="transmembrane region" description="Helical" evidence="6">
    <location>
        <begin position="103"/>
        <end position="127"/>
    </location>
</feature>
<sequence>MSSSISETVTDAVASATSSVAAASSSAGHNLVNTDNPKFKIVGICLAVGSGLFIGSSFVVKKKGLLSSTEKTGNEAGEGHAYLKSPLWWTGMTMMIVGEILNFVAYAFTVAILVTPLGSISVVVAAVLSHFFLRETLTFFGWIGCTLCILGSVILAVNAPAEGTVRTINEFKHLFIAPGFLVWAGLCIVGSVFVVLWVAPRWGKKNMMPYISVCSLIGGISVSCTQGLGAAIITSIQGESQVKNWFFWFLWVFVTVTLLVEINYLNKALELFNTSMVVPVYFCYFTSATMVTSFILYKGLKAPATTLVTMVLGFLVTCFGITLLQMSKVDPKQLQHLDRRSTLLLAAARHGTEDQEKGRVTAMEDPGMDALRSGFGAVGSVIRARSISRRMSTASSANGGYPFGQGGGHLNTHGLGALQRYQLSDRPMPDDELEAIPLSPTGAAGGQGFEPQLRGPRSQRSGSTLKFKDTDMVHKYGYTRHDGHTDATHETRAHSDDPRGTPSGGKRQFSGSSHGGAESGHLEQILEPHDGRFRTSPEPEKRPVTDYLDPYYTGAVSTPPDSPTSRDRGKLANLFFREKSPKPEQQQVRGGSHRGVRDYPHLGKGEEATEKEERAALVGGSDEDRSDDHGLDGVDLGDMGMNAPAVPSKPAGRRPMGPR</sequence>
<reference evidence="7" key="1">
    <citation type="submission" date="2023-10" db="EMBL/GenBank/DDBJ databases">
        <authorList>
            <person name="Noh H."/>
        </authorList>
    </citation>
    <scope>NUCLEOTIDE SEQUENCE</scope>
    <source>
        <strain evidence="7">DUCC4014</strain>
    </source>
</reference>